<evidence type="ECO:0000256" key="2">
    <source>
        <dbReference type="ARBA" id="ARBA00023242"/>
    </source>
</evidence>
<dbReference type="Gene3D" id="1.10.20.10">
    <property type="entry name" value="Histone, subunit A"/>
    <property type="match status" value="1"/>
</dbReference>
<dbReference type="Pfam" id="PF00808">
    <property type="entry name" value="CBFD_NFYB_HMF"/>
    <property type="match status" value="1"/>
</dbReference>
<dbReference type="GO" id="GO:0016251">
    <property type="term" value="F:RNA polymerase II general transcription initiation factor activity"/>
    <property type="evidence" value="ECO:0007669"/>
    <property type="project" value="TreeGrafter"/>
</dbReference>
<dbReference type="GO" id="GO:0017054">
    <property type="term" value="C:negative cofactor 2 complex"/>
    <property type="evidence" value="ECO:0007669"/>
    <property type="project" value="TreeGrafter"/>
</dbReference>
<evidence type="ECO:0000259" key="4">
    <source>
        <dbReference type="Pfam" id="PF00808"/>
    </source>
</evidence>
<feature type="region of interest" description="Disordered" evidence="3">
    <location>
        <begin position="63"/>
        <end position="90"/>
    </location>
</feature>
<dbReference type="CDD" id="cd22906">
    <property type="entry name" value="HFD_DRAP1"/>
    <property type="match status" value="1"/>
</dbReference>
<dbReference type="InterPro" id="IPR050568">
    <property type="entry name" value="Transcr_DNA_Rep_Reg"/>
</dbReference>
<evidence type="ECO:0000256" key="3">
    <source>
        <dbReference type="SAM" id="MobiDB-lite"/>
    </source>
</evidence>
<dbReference type="PANTHER" id="PTHR10252">
    <property type="entry name" value="HISTONE-LIKE TRANSCRIPTION FACTOR CCAAT-RELATED"/>
    <property type="match status" value="1"/>
</dbReference>
<organism evidence="5 6">
    <name type="scientific">Diploptera punctata</name>
    <name type="common">Pacific beetle cockroach</name>
    <dbReference type="NCBI Taxonomy" id="6984"/>
    <lineage>
        <taxon>Eukaryota</taxon>
        <taxon>Metazoa</taxon>
        <taxon>Ecdysozoa</taxon>
        <taxon>Arthropoda</taxon>
        <taxon>Hexapoda</taxon>
        <taxon>Insecta</taxon>
        <taxon>Pterygota</taxon>
        <taxon>Neoptera</taxon>
        <taxon>Polyneoptera</taxon>
        <taxon>Dictyoptera</taxon>
        <taxon>Blattodea</taxon>
        <taxon>Blaberoidea</taxon>
        <taxon>Blaberidae</taxon>
        <taxon>Diplopterinae</taxon>
        <taxon>Diploptera</taxon>
    </lineage>
</organism>
<comment type="subcellular location">
    <subcellularLocation>
        <location evidence="1">Nucleus</location>
    </subcellularLocation>
</comment>
<dbReference type="InterPro" id="IPR009072">
    <property type="entry name" value="Histone-fold"/>
</dbReference>
<keyword evidence="2" id="KW-0539">Nucleus</keyword>
<dbReference type="EMBL" id="JASPKZ010009384">
    <property type="protein sequence ID" value="KAJ9576948.1"/>
    <property type="molecule type" value="Genomic_DNA"/>
</dbReference>
<reference evidence="5" key="1">
    <citation type="journal article" date="2023" name="IScience">
        <title>Live-bearing cockroach genome reveals convergent evolutionary mechanisms linked to viviparity in insects and beyond.</title>
        <authorList>
            <person name="Fouks B."/>
            <person name="Harrison M.C."/>
            <person name="Mikhailova A.A."/>
            <person name="Marchal E."/>
            <person name="English S."/>
            <person name="Carruthers M."/>
            <person name="Jennings E.C."/>
            <person name="Chiamaka E.L."/>
            <person name="Frigard R.A."/>
            <person name="Pippel M."/>
            <person name="Attardo G.M."/>
            <person name="Benoit J.B."/>
            <person name="Bornberg-Bauer E."/>
            <person name="Tobe S.S."/>
        </authorList>
    </citation>
    <scope>NUCLEOTIDE SEQUENCE</scope>
    <source>
        <strain evidence="5">Stay&amp;Tobe</strain>
    </source>
</reference>
<feature type="compositionally biased region" description="Polar residues" evidence="3">
    <location>
        <begin position="66"/>
        <end position="85"/>
    </location>
</feature>
<dbReference type="Proteomes" id="UP001233999">
    <property type="component" value="Unassembled WGS sequence"/>
</dbReference>
<feature type="domain" description="Transcription factor CBF/NF-Y/archaeal histone" evidence="4">
    <location>
        <begin position="2"/>
        <end position="39"/>
    </location>
</feature>
<dbReference type="GO" id="GO:0001046">
    <property type="term" value="F:core promoter sequence-specific DNA binding"/>
    <property type="evidence" value="ECO:0007669"/>
    <property type="project" value="TreeGrafter"/>
</dbReference>
<sequence length="199" mass="21646">NVVSKTLELFVESLLTKAMEITSAKNAKTLSPSHMKQCILSESRFDFLKDLVKSLPDVTTCDSEDSSVQPNACSLPSNSTGNPDSAMTGFRRSQEDCNISSSMEDGDYVPNIAEPAPLITNRMNPNFYKENLEGAAAMNVGHQALPPPSQSSVLYSNVPETRDIEDSDGDNEEFKSSALTAQYIPPPQVSGIIDEDYDT</sequence>
<dbReference type="AlphaFoldDB" id="A0AAD7ZAI2"/>
<evidence type="ECO:0000313" key="5">
    <source>
        <dbReference type="EMBL" id="KAJ9576948.1"/>
    </source>
</evidence>
<protein>
    <recommendedName>
        <fullName evidence="4">Transcription factor CBF/NF-Y/archaeal histone domain-containing protein</fullName>
    </recommendedName>
</protein>
<evidence type="ECO:0000313" key="6">
    <source>
        <dbReference type="Proteomes" id="UP001233999"/>
    </source>
</evidence>
<comment type="caution">
    <text evidence="5">The sequence shown here is derived from an EMBL/GenBank/DDBJ whole genome shotgun (WGS) entry which is preliminary data.</text>
</comment>
<reference evidence="5" key="2">
    <citation type="submission" date="2023-05" db="EMBL/GenBank/DDBJ databases">
        <authorList>
            <person name="Fouks B."/>
        </authorList>
    </citation>
    <scope>NUCLEOTIDE SEQUENCE</scope>
    <source>
        <strain evidence="5">Stay&amp;Tobe</strain>
        <tissue evidence="5">Testes</tissue>
    </source>
</reference>
<dbReference type="InterPro" id="IPR003958">
    <property type="entry name" value="CBFA_NFYB_domain"/>
</dbReference>
<evidence type="ECO:0000256" key="1">
    <source>
        <dbReference type="ARBA" id="ARBA00004123"/>
    </source>
</evidence>
<dbReference type="GO" id="GO:0046982">
    <property type="term" value="F:protein heterodimerization activity"/>
    <property type="evidence" value="ECO:0007669"/>
    <property type="project" value="InterPro"/>
</dbReference>
<accession>A0AAD7ZAI2</accession>
<dbReference type="PANTHER" id="PTHR10252:SF5">
    <property type="entry name" value="DR1-ASSOCIATED COREPRESSOR"/>
    <property type="match status" value="1"/>
</dbReference>
<proteinExistence type="predicted"/>
<name>A0AAD7ZAI2_DIPPU</name>
<keyword evidence="6" id="KW-1185">Reference proteome</keyword>
<dbReference type="SUPFAM" id="SSF47113">
    <property type="entry name" value="Histone-fold"/>
    <property type="match status" value="1"/>
</dbReference>
<gene>
    <name evidence="5" type="ORF">L9F63_006474</name>
</gene>
<feature type="non-terminal residue" evidence="5">
    <location>
        <position position="199"/>
    </location>
</feature>
<feature type="region of interest" description="Disordered" evidence="3">
    <location>
        <begin position="161"/>
        <end position="199"/>
    </location>
</feature>